<evidence type="ECO:0000256" key="5">
    <source>
        <dbReference type="ARBA" id="ARBA00023014"/>
    </source>
</evidence>
<dbReference type="GO" id="GO:0046872">
    <property type="term" value="F:metal ion binding"/>
    <property type="evidence" value="ECO:0007669"/>
    <property type="project" value="UniProtKB-KW"/>
</dbReference>
<comment type="function">
    <text evidence="7">Mitochondrial ribosome (mitoribosome) assembly factor. Binds at the interface of the head and body domains of the mitochondrial small ribosomal subunit (mt-SSU), occluding the mRNA channel and preventing compaction of the head domain towards the body. Probable inactive methyltransferase: retains the characteristic folding and ability to bind S-adenosyl-L-methionine, but it probably lost its methyltransferase activity.</text>
</comment>
<dbReference type="Pfam" id="PF09243">
    <property type="entry name" value="Rsm22"/>
    <property type="match status" value="2"/>
</dbReference>
<dbReference type="GO" id="GO:0003735">
    <property type="term" value="F:structural constituent of ribosome"/>
    <property type="evidence" value="ECO:0007669"/>
    <property type="project" value="TreeGrafter"/>
</dbReference>
<evidence type="ECO:0000256" key="4">
    <source>
        <dbReference type="ARBA" id="ARBA00023004"/>
    </source>
</evidence>
<feature type="region of interest" description="Disordered" evidence="8">
    <location>
        <begin position="1"/>
        <end position="69"/>
    </location>
</feature>
<evidence type="ECO:0000256" key="2">
    <source>
        <dbReference type="ARBA" id="ARBA00022723"/>
    </source>
</evidence>
<feature type="compositionally biased region" description="Low complexity" evidence="8">
    <location>
        <begin position="675"/>
        <end position="693"/>
    </location>
</feature>
<feature type="compositionally biased region" description="Basic residues" evidence="8">
    <location>
        <begin position="977"/>
        <end position="986"/>
    </location>
</feature>
<keyword evidence="5" id="KW-0411">Iron-sulfur</keyword>
<keyword evidence="2" id="KW-0479">Metal-binding</keyword>
<evidence type="ECO:0000256" key="7">
    <source>
        <dbReference type="ARBA" id="ARBA00045681"/>
    </source>
</evidence>
<dbReference type="PANTHER" id="PTHR13184">
    <property type="entry name" value="37S RIBOSOMAL PROTEIN S22"/>
    <property type="match status" value="1"/>
</dbReference>
<sequence length="1000" mass="106741">MKTMLRSKSLAPVARLHSSRTISSSSSPSSSSRAAALAKAAQASATASERLSARGPPTMGPSYNSRQKATSFDAPHRLLSGHDEASAQYNLSSSQARRSRAARFGTSRHATYASPLLQTAASDQTHRTAEENELEDEEQLALAYASPTGTSTSSIYLPEYVAWAISQLIAAANDPKLVRADHLKLAHFTDPQQHMAEAAHIPPKRSSLLHLATVSPHRYAAILAVLSEVRQRLSTTSPVEGSEGIGMEEALPSWTPDTVLDFDCAAGEGLWAAAQVFRQGGAGSTSVKHYHGYDRRPNMLKSGKKVAQSSASNVSPAGPKKPEREMKLKGDGEQIQVDGVTYYEQDAAVEQDLEEKQAEEVEEEYFSGPKSAMASVEKTFQSVPLAKDLASAGSGGRSLAISAFALSLMTNDSNRVEAVQAMWNSGAQVIVIIDQSTPRGFASVASARAQLLQLGKQTRAGAHVVAPCSHDKPCPLLHPFSINSSVAAAVGVRSDTGNPAKSKDVCSFKARYHTPTFLRKTKDSDRGEENVGYSYVVVRRGVRPSLVGEAQRRLASGEKAAQGDLVGMVEQLAVEAGRTKTGILDLIRSPNKATGEWRTLEEVGDSAATPEDADGERGEGEMSDEQAMDQLLKLLPDALKAEMQTSTSPDEQAQQLTPEQLDSIMASLRSSSATITSTSTSTSSSAAPISSTSDLQTVSEDGKGMITDPAPTAQSELAMRLESYSWPRLIKAPLKKGGHVTLDACCASGNIERFTISKASGKQAYQDARKSKWGDLFPHPPRSRSVVKVLNPLTALEYQQETEADAEVGLDGLPLEEVDLMDRLTLQAPSKLNSATTSKANKGIQILGLEGEDADSILAELFSDLPPSSSSPTTYSKGANLDRGIASYRLISPNLVTPTKKQEKRLHINYAKKWDPNSAPTPSSRAAAARLANSNTNLSTRPTLQASGGEMAVGLAEDDAEAGFQSSLQSAPPSGAKVRRSSRKKSRGDWDSELFGHSTL</sequence>
<reference evidence="9" key="1">
    <citation type="submission" date="2016-04" db="EMBL/GenBank/DDBJ databases">
        <authorList>
            <person name="Evans L.H."/>
            <person name="Alamgir A."/>
            <person name="Owens N."/>
            <person name="Weber N.D."/>
            <person name="Virtaneva K."/>
            <person name="Barbian K."/>
            <person name="Babar A."/>
            <person name="Rosenke K."/>
        </authorList>
    </citation>
    <scope>NUCLEOTIDE SEQUENCE</scope>
    <source>
        <strain evidence="9">UB2112</strain>
    </source>
</reference>
<dbReference type="AlphaFoldDB" id="A0A1K0FUR9"/>
<evidence type="ECO:0000256" key="1">
    <source>
        <dbReference type="ARBA" id="ARBA00004173"/>
    </source>
</evidence>
<evidence type="ECO:0000256" key="6">
    <source>
        <dbReference type="ARBA" id="ARBA00023128"/>
    </source>
</evidence>
<gene>
    <name evidence="10" type="ORF">UBRO2_02610</name>
    <name evidence="9" type="ORF">UBRO_01196</name>
</gene>
<feature type="region of interest" description="Disordered" evidence="8">
    <location>
        <begin position="301"/>
        <end position="329"/>
    </location>
</feature>
<dbReference type="Proteomes" id="UP000658997">
    <property type="component" value="Unassembled WGS sequence"/>
</dbReference>
<dbReference type="GO" id="GO:0051536">
    <property type="term" value="F:iron-sulfur cluster binding"/>
    <property type="evidence" value="ECO:0007669"/>
    <property type="project" value="UniProtKB-KW"/>
</dbReference>
<dbReference type="PANTHER" id="PTHR13184:SF5">
    <property type="entry name" value="METHYLTRANSFERASE-LIKE PROTEIN 17, MITOCHONDRIAL"/>
    <property type="match status" value="1"/>
</dbReference>
<dbReference type="EMBL" id="LT558117">
    <property type="protein sequence ID" value="SAM58405.1"/>
    <property type="molecule type" value="Genomic_DNA"/>
</dbReference>
<dbReference type="InterPro" id="IPR052571">
    <property type="entry name" value="Mt_RNA_Methyltransferase"/>
</dbReference>
<dbReference type="OrthoDB" id="421327at2759"/>
<evidence type="ECO:0000256" key="3">
    <source>
        <dbReference type="ARBA" id="ARBA00022946"/>
    </source>
</evidence>
<name>A0A1K0FUR9_9BASI</name>
<evidence type="ECO:0000313" key="9">
    <source>
        <dbReference type="EMBL" id="SAM58405.1"/>
    </source>
</evidence>
<feature type="region of interest" description="Disordered" evidence="8">
    <location>
        <begin position="956"/>
        <end position="1000"/>
    </location>
</feature>
<proteinExistence type="predicted"/>
<feature type="region of interest" description="Disordered" evidence="8">
    <location>
        <begin position="595"/>
        <end position="624"/>
    </location>
</feature>
<keyword evidence="11" id="KW-1185">Reference proteome</keyword>
<evidence type="ECO:0000313" key="11">
    <source>
        <dbReference type="Proteomes" id="UP000658997"/>
    </source>
</evidence>
<dbReference type="Proteomes" id="UP000179920">
    <property type="component" value="Chromosome I"/>
</dbReference>
<feature type="compositionally biased region" description="Basic and acidic residues" evidence="8">
    <location>
        <begin position="320"/>
        <end position="329"/>
    </location>
</feature>
<dbReference type="InterPro" id="IPR015324">
    <property type="entry name" value="Ribosomal_Rsm22-like"/>
</dbReference>
<keyword evidence="6" id="KW-0496">Mitochondrion</keyword>
<keyword evidence="3" id="KW-0809">Transit peptide</keyword>
<dbReference type="GO" id="GO:0008168">
    <property type="term" value="F:methyltransferase activity"/>
    <property type="evidence" value="ECO:0007669"/>
    <property type="project" value="InterPro"/>
</dbReference>
<dbReference type="EMBL" id="ULHB01000042">
    <property type="protein sequence ID" value="SYW78418.1"/>
    <property type="molecule type" value="Genomic_DNA"/>
</dbReference>
<feature type="compositionally biased region" description="Low complexity" evidence="8">
    <location>
        <begin position="19"/>
        <end position="48"/>
    </location>
</feature>
<protein>
    <submittedName>
        <fullName evidence="9">Uncharacterized protein</fullName>
    </submittedName>
</protein>
<evidence type="ECO:0000313" key="10">
    <source>
        <dbReference type="EMBL" id="SYW78418.1"/>
    </source>
</evidence>
<dbReference type="GO" id="GO:0006412">
    <property type="term" value="P:translation"/>
    <property type="evidence" value="ECO:0007669"/>
    <property type="project" value="InterPro"/>
</dbReference>
<keyword evidence="4" id="KW-0408">Iron</keyword>
<feature type="region of interest" description="Disordered" evidence="8">
    <location>
        <begin position="675"/>
        <end position="710"/>
    </location>
</feature>
<dbReference type="GO" id="GO:0005763">
    <property type="term" value="C:mitochondrial small ribosomal subunit"/>
    <property type="evidence" value="ECO:0007669"/>
    <property type="project" value="TreeGrafter"/>
</dbReference>
<accession>A0A1K0FUR9</accession>
<feature type="region of interest" description="Disordered" evidence="8">
    <location>
        <begin position="88"/>
        <end position="138"/>
    </location>
</feature>
<comment type="subcellular location">
    <subcellularLocation>
        <location evidence="1">Mitochondrion</location>
    </subcellularLocation>
</comment>
<organism evidence="9">
    <name type="scientific">Ustilago bromivora</name>
    <dbReference type="NCBI Taxonomy" id="307758"/>
    <lineage>
        <taxon>Eukaryota</taxon>
        <taxon>Fungi</taxon>
        <taxon>Dikarya</taxon>
        <taxon>Basidiomycota</taxon>
        <taxon>Ustilaginomycotina</taxon>
        <taxon>Ustilaginomycetes</taxon>
        <taxon>Ustilaginales</taxon>
        <taxon>Ustilaginaceae</taxon>
        <taxon>Ustilago</taxon>
    </lineage>
</organism>
<reference evidence="10" key="2">
    <citation type="submission" date="2018-08" db="EMBL/GenBank/DDBJ databases">
        <authorList>
            <person name="Guldener U."/>
        </authorList>
    </citation>
    <scope>NUCLEOTIDE SEQUENCE</scope>
    <source>
        <strain evidence="10">UB2</strain>
    </source>
</reference>
<evidence type="ECO:0000256" key="8">
    <source>
        <dbReference type="SAM" id="MobiDB-lite"/>
    </source>
</evidence>